<dbReference type="GO" id="GO:0046983">
    <property type="term" value="F:protein dimerization activity"/>
    <property type="evidence" value="ECO:0007669"/>
    <property type="project" value="InterPro"/>
</dbReference>
<keyword evidence="4" id="KW-0862">Zinc</keyword>
<dbReference type="RefSeq" id="XP_025410876.1">
    <property type="nucleotide sequence ID" value="XM_025555091.1"/>
</dbReference>
<evidence type="ECO:0000313" key="8">
    <source>
        <dbReference type="RefSeq" id="XP_025410876.1"/>
    </source>
</evidence>
<organism evidence="7 8">
    <name type="scientific">Sipha flava</name>
    <name type="common">yellow sugarcane aphid</name>
    <dbReference type="NCBI Taxonomy" id="143950"/>
    <lineage>
        <taxon>Eukaryota</taxon>
        <taxon>Metazoa</taxon>
        <taxon>Ecdysozoa</taxon>
        <taxon>Arthropoda</taxon>
        <taxon>Hexapoda</taxon>
        <taxon>Insecta</taxon>
        <taxon>Pterygota</taxon>
        <taxon>Neoptera</taxon>
        <taxon>Paraneoptera</taxon>
        <taxon>Hemiptera</taxon>
        <taxon>Sternorrhyncha</taxon>
        <taxon>Aphidomorpha</taxon>
        <taxon>Aphidoidea</taxon>
        <taxon>Aphididae</taxon>
        <taxon>Sipha</taxon>
    </lineage>
</organism>
<evidence type="ECO:0000256" key="3">
    <source>
        <dbReference type="ARBA" id="ARBA00022771"/>
    </source>
</evidence>
<dbReference type="GO" id="GO:0008270">
    <property type="term" value="F:zinc ion binding"/>
    <property type="evidence" value="ECO:0007669"/>
    <property type="project" value="UniProtKB-KW"/>
</dbReference>
<evidence type="ECO:0000259" key="6">
    <source>
        <dbReference type="Pfam" id="PF05699"/>
    </source>
</evidence>
<dbReference type="SUPFAM" id="SSF53098">
    <property type="entry name" value="Ribonuclease H-like"/>
    <property type="match status" value="1"/>
</dbReference>
<dbReference type="PANTHER" id="PTHR46481:SF10">
    <property type="entry name" value="ZINC FINGER BED DOMAIN-CONTAINING PROTEIN 39"/>
    <property type="match status" value="1"/>
</dbReference>
<feature type="domain" description="HAT C-terminal dimerisation" evidence="6">
    <location>
        <begin position="303"/>
        <end position="383"/>
    </location>
</feature>
<dbReference type="Proteomes" id="UP000694846">
    <property type="component" value="Unplaced"/>
</dbReference>
<dbReference type="InterPro" id="IPR012337">
    <property type="entry name" value="RNaseH-like_sf"/>
</dbReference>
<protein>
    <submittedName>
        <fullName evidence="8">Zinc finger BED domain-containing protein 4-like</fullName>
    </submittedName>
</protein>
<evidence type="ECO:0000256" key="1">
    <source>
        <dbReference type="ARBA" id="ARBA00004123"/>
    </source>
</evidence>
<evidence type="ECO:0000256" key="5">
    <source>
        <dbReference type="ARBA" id="ARBA00023242"/>
    </source>
</evidence>
<evidence type="ECO:0000256" key="4">
    <source>
        <dbReference type="ARBA" id="ARBA00022833"/>
    </source>
</evidence>
<sequence>MSSLLKEQVNKWGLDNKITIIVSDNAANIVAAVRLCQWRHFPCFAHSINLIVQSGLEAVKLILNKVKAIVEYFKHSTYALSRLNEIQTQGGYSVLKLKQDCPTRWNSTYDMVDRILKIKDPVLSTLAIINNDLNTITFDEWNVLKVLCQILKIFYDVTNEISSENYISISKVTIFSRAMVNYVSGFTNNSIMPTEICSVAKILKDKLHLRFDQLENNEVVMQSILLDPRFKKQGFPNDQKYQSAYQSLSRKVQIVPIGQDAQEPEATLGIGPLSGPETIWKDFDTRVIAVSGGSNVTVAGILELNRYIAEPLLKRTEDPLVWWNERKLIYPKLYQLVCRRLCVVATSVPCERIFSKADMVLTETRSRLTTDKVEKLLFLNHNLD</sequence>
<dbReference type="InterPro" id="IPR008906">
    <property type="entry name" value="HATC_C_dom"/>
</dbReference>
<dbReference type="AlphaFoldDB" id="A0A8B8FK56"/>
<dbReference type="OrthoDB" id="6608103at2759"/>
<evidence type="ECO:0000313" key="7">
    <source>
        <dbReference type="Proteomes" id="UP000694846"/>
    </source>
</evidence>
<dbReference type="GeneID" id="112683895"/>
<dbReference type="InterPro" id="IPR052035">
    <property type="entry name" value="ZnF_BED_domain_contain"/>
</dbReference>
<keyword evidence="7" id="KW-1185">Reference proteome</keyword>
<dbReference type="GO" id="GO:0005634">
    <property type="term" value="C:nucleus"/>
    <property type="evidence" value="ECO:0007669"/>
    <property type="project" value="UniProtKB-SubCell"/>
</dbReference>
<reference evidence="8" key="1">
    <citation type="submission" date="2025-08" db="UniProtKB">
        <authorList>
            <consortium name="RefSeq"/>
        </authorList>
    </citation>
    <scope>IDENTIFICATION</scope>
    <source>
        <tissue evidence="8">Whole body</tissue>
    </source>
</reference>
<keyword evidence="3" id="KW-0863">Zinc-finger</keyword>
<comment type="subcellular location">
    <subcellularLocation>
        <location evidence="1">Nucleus</location>
    </subcellularLocation>
</comment>
<dbReference type="PANTHER" id="PTHR46481">
    <property type="entry name" value="ZINC FINGER BED DOMAIN-CONTAINING PROTEIN 4"/>
    <property type="match status" value="1"/>
</dbReference>
<name>A0A8B8FK56_9HEMI</name>
<dbReference type="Pfam" id="PF05699">
    <property type="entry name" value="Dimer_Tnp_hAT"/>
    <property type="match status" value="1"/>
</dbReference>
<keyword evidence="5" id="KW-0539">Nucleus</keyword>
<proteinExistence type="predicted"/>
<gene>
    <name evidence="8" type="primary">LOC112683895</name>
</gene>
<keyword evidence="2" id="KW-0479">Metal-binding</keyword>
<evidence type="ECO:0000256" key="2">
    <source>
        <dbReference type="ARBA" id="ARBA00022723"/>
    </source>
</evidence>
<accession>A0A8B8FK56</accession>